<keyword evidence="1" id="KW-0812">Transmembrane</keyword>
<dbReference type="Proteomes" id="UP000199161">
    <property type="component" value="Unassembled WGS sequence"/>
</dbReference>
<feature type="transmembrane region" description="Helical" evidence="1">
    <location>
        <begin position="46"/>
        <end position="66"/>
    </location>
</feature>
<feature type="transmembrane region" description="Helical" evidence="1">
    <location>
        <begin position="131"/>
        <end position="157"/>
    </location>
</feature>
<reference evidence="3" key="1">
    <citation type="submission" date="2016-10" db="EMBL/GenBank/DDBJ databases">
        <authorList>
            <person name="Varghese N."/>
            <person name="Submissions S."/>
        </authorList>
    </citation>
    <scope>NUCLEOTIDE SEQUENCE [LARGE SCALE GENOMIC DNA]</scope>
    <source>
        <strain evidence="3">DSM 13078</strain>
    </source>
</reference>
<dbReference type="AlphaFoldDB" id="A0A1I1L3R1"/>
<organism evidence="2 3">
    <name type="scientific">Natronobacterium haloterrestre</name>
    <name type="common">Halobiforma haloterrestris</name>
    <dbReference type="NCBI Taxonomy" id="148448"/>
    <lineage>
        <taxon>Archaea</taxon>
        <taxon>Methanobacteriati</taxon>
        <taxon>Methanobacteriota</taxon>
        <taxon>Stenosarchaea group</taxon>
        <taxon>Halobacteria</taxon>
        <taxon>Halobacteriales</taxon>
        <taxon>Natrialbaceae</taxon>
        <taxon>Natronobacterium</taxon>
    </lineage>
</organism>
<dbReference type="OrthoDB" id="302693at2157"/>
<protein>
    <submittedName>
        <fullName evidence="2">Uncharacterized protein</fullName>
    </submittedName>
</protein>
<proteinExistence type="predicted"/>
<name>A0A1I1L3R1_NATHA</name>
<gene>
    <name evidence="2" type="ORF">SAMN05444422_11444</name>
</gene>
<evidence type="ECO:0000256" key="1">
    <source>
        <dbReference type="SAM" id="Phobius"/>
    </source>
</evidence>
<sequence>MKAVFQGEFHISSTDRESLDSHLDADADALFVEQREDRASPDNWSIGYLSFLIGALTLYWLQAALYDGPDIKEKAEIPVYDEIDTDLPELYPRFPKSWILGSGIISGLVFAAGLFVPVYPFPFIDAPAVASLAFTAVVKPMMVIGAPLLFSFFLIILEERRLGTRDQDMAEEIHRSSKENGYDTIVVSCGDAHLDSLPDLLEEKGWETEVNESDHSWAAKIWRW</sequence>
<accession>A0A1I1L3R1</accession>
<dbReference type="EMBL" id="FOKW01000014">
    <property type="protein sequence ID" value="SFC67621.1"/>
    <property type="molecule type" value="Genomic_DNA"/>
</dbReference>
<dbReference type="RefSeq" id="WP_089789738.1">
    <property type="nucleotide sequence ID" value="NZ_FOKW01000014.1"/>
</dbReference>
<keyword evidence="3" id="KW-1185">Reference proteome</keyword>
<keyword evidence="1" id="KW-1133">Transmembrane helix</keyword>
<feature type="transmembrane region" description="Helical" evidence="1">
    <location>
        <begin position="98"/>
        <end position="119"/>
    </location>
</feature>
<keyword evidence="1" id="KW-0472">Membrane</keyword>
<evidence type="ECO:0000313" key="3">
    <source>
        <dbReference type="Proteomes" id="UP000199161"/>
    </source>
</evidence>
<evidence type="ECO:0000313" key="2">
    <source>
        <dbReference type="EMBL" id="SFC67621.1"/>
    </source>
</evidence>